<feature type="domain" description="Alanine racemase N-terminal" evidence="2">
    <location>
        <begin position="39"/>
        <end position="237"/>
    </location>
</feature>
<dbReference type="EMBL" id="CAEZUJ010000009">
    <property type="protein sequence ID" value="CAB4594442.1"/>
    <property type="molecule type" value="Genomic_DNA"/>
</dbReference>
<dbReference type="InterPro" id="IPR001608">
    <property type="entry name" value="Ala_racemase_N"/>
</dbReference>
<organism evidence="3">
    <name type="scientific">freshwater metagenome</name>
    <dbReference type="NCBI Taxonomy" id="449393"/>
    <lineage>
        <taxon>unclassified sequences</taxon>
        <taxon>metagenomes</taxon>
        <taxon>ecological metagenomes</taxon>
    </lineage>
</organism>
<dbReference type="Gene3D" id="3.20.20.10">
    <property type="entry name" value="Alanine racemase"/>
    <property type="match status" value="1"/>
</dbReference>
<reference evidence="3" key="1">
    <citation type="submission" date="2020-05" db="EMBL/GenBank/DDBJ databases">
        <authorList>
            <person name="Chiriac C."/>
            <person name="Salcher M."/>
            <person name="Ghai R."/>
            <person name="Kavagutti S V."/>
        </authorList>
    </citation>
    <scope>NUCLEOTIDE SEQUENCE</scope>
</reference>
<dbReference type="SUPFAM" id="SSF51419">
    <property type="entry name" value="PLP-binding barrel"/>
    <property type="match status" value="1"/>
</dbReference>
<dbReference type="GO" id="GO:0030170">
    <property type="term" value="F:pyridoxal phosphate binding"/>
    <property type="evidence" value="ECO:0007669"/>
    <property type="project" value="InterPro"/>
</dbReference>
<dbReference type="PANTHER" id="PTHR10146">
    <property type="entry name" value="PROLINE SYNTHETASE CO-TRANSCRIBED BACTERIAL HOMOLOG PROTEIN"/>
    <property type="match status" value="1"/>
</dbReference>
<dbReference type="AlphaFoldDB" id="A0A6J6FZH0"/>
<proteinExistence type="inferred from homology"/>
<evidence type="ECO:0000256" key="1">
    <source>
        <dbReference type="ARBA" id="ARBA00022898"/>
    </source>
</evidence>
<dbReference type="NCBIfam" id="TIGR00044">
    <property type="entry name" value="YggS family pyridoxal phosphate-dependent enzyme"/>
    <property type="match status" value="1"/>
</dbReference>
<dbReference type="InterPro" id="IPR011078">
    <property type="entry name" value="PyrdxlP_homeostasis"/>
</dbReference>
<sequence>MSSSTRQIEISQNLAAVEREICLAVEKSNRERSEITLIVVTKNFPASDVVHLYDLGIRNFGENRDQEAKAKVEEFKNYVADDEKKEVKWHFQGQLQRNKLRSIATWADFIHSFDQERYLLPLQQLSIELEKPISLLLQLSLDLPIRPDRGGVAPEELIELGEKVKEHSGLKLQGLMAVAPLDVAPELAFNALKTISGTFLRAFPDATWISAGMSGDFAAAIAAGATHLRVGSSILGSRA</sequence>
<evidence type="ECO:0000313" key="3">
    <source>
        <dbReference type="EMBL" id="CAB4594442.1"/>
    </source>
</evidence>
<evidence type="ECO:0000259" key="2">
    <source>
        <dbReference type="Pfam" id="PF01168"/>
    </source>
</evidence>
<dbReference type="HAMAP" id="MF_02087">
    <property type="entry name" value="PLP_homeostasis"/>
    <property type="match status" value="1"/>
</dbReference>
<gene>
    <name evidence="3" type="ORF">UFOPK1811_00370</name>
</gene>
<keyword evidence="1" id="KW-0663">Pyridoxal phosphate</keyword>
<dbReference type="PIRSF" id="PIRSF004848">
    <property type="entry name" value="YBL036c_PLPDEIII"/>
    <property type="match status" value="1"/>
</dbReference>
<name>A0A6J6FZH0_9ZZZZ</name>
<dbReference type="PANTHER" id="PTHR10146:SF14">
    <property type="entry name" value="PYRIDOXAL PHOSPHATE HOMEOSTASIS PROTEIN"/>
    <property type="match status" value="1"/>
</dbReference>
<dbReference type="InterPro" id="IPR029066">
    <property type="entry name" value="PLP-binding_barrel"/>
</dbReference>
<protein>
    <submittedName>
        <fullName evidence="3">Unannotated protein</fullName>
    </submittedName>
</protein>
<accession>A0A6J6FZH0</accession>
<dbReference type="Pfam" id="PF01168">
    <property type="entry name" value="Ala_racemase_N"/>
    <property type="match status" value="1"/>
</dbReference>